<comment type="caution">
    <text evidence="4">The sequence shown here is derived from an EMBL/GenBank/DDBJ whole genome shotgun (WGS) entry which is preliminary data.</text>
</comment>
<reference evidence="5" key="1">
    <citation type="journal article" date="2019" name="Int. J. Syst. Evol. Microbiol.">
        <title>The Global Catalogue of Microorganisms (GCM) 10K type strain sequencing project: providing services to taxonomists for standard genome sequencing and annotation.</title>
        <authorList>
            <consortium name="The Broad Institute Genomics Platform"/>
            <consortium name="The Broad Institute Genome Sequencing Center for Infectious Disease"/>
            <person name="Wu L."/>
            <person name="Ma J."/>
        </authorList>
    </citation>
    <scope>NUCLEOTIDE SEQUENCE [LARGE SCALE GENOMIC DNA]</scope>
    <source>
        <strain evidence="5">CGMCC 4.1782</strain>
    </source>
</reference>
<dbReference type="Gene3D" id="3.40.630.30">
    <property type="match status" value="1"/>
</dbReference>
<evidence type="ECO:0000256" key="1">
    <source>
        <dbReference type="ARBA" id="ARBA00022679"/>
    </source>
</evidence>
<name>A0ABW5D1L9_9BACT</name>
<feature type="domain" description="N-acetyltransferase" evidence="3">
    <location>
        <begin position="3"/>
        <end position="150"/>
    </location>
</feature>
<dbReference type="CDD" id="cd04301">
    <property type="entry name" value="NAT_SF"/>
    <property type="match status" value="1"/>
</dbReference>
<accession>A0ABW5D1L9</accession>
<dbReference type="InterPro" id="IPR000182">
    <property type="entry name" value="GNAT_dom"/>
</dbReference>
<dbReference type="InterPro" id="IPR050832">
    <property type="entry name" value="Bact_Acetyltransf"/>
</dbReference>
<evidence type="ECO:0000313" key="4">
    <source>
        <dbReference type="EMBL" id="MFD2248296.1"/>
    </source>
</evidence>
<evidence type="ECO:0000256" key="2">
    <source>
        <dbReference type="ARBA" id="ARBA00023315"/>
    </source>
</evidence>
<dbReference type="Proteomes" id="UP001597374">
    <property type="component" value="Unassembled WGS sequence"/>
</dbReference>
<dbReference type="Pfam" id="PF00583">
    <property type="entry name" value="Acetyltransf_1"/>
    <property type="match status" value="1"/>
</dbReference>
<protein>
    <submittedName>
        <fullName evidence="4">GNAT family N-acetyltransferase</fullName>
    </submittedName>
</protein>
<evidence type="ECO:0000313" key="5">
    <source>
        <dbReference type="Proteomes" id="UP001597374"/>
    </source>
</evidence>
<keyword evidence="1" id="KW-0808">Transferase</keyword>
<evidence type="ECO:0000259" key="3">
    <source>
        <dbReference type="PROSITE" id="PS51186"/>
    </source>
</evidence>
<dbReference type="PROSITE" id="PS51186">
    <property type="entry name" value="GNAT"/>
    <property type="match status" value="1"/>
</dbReference>
<keyword evidence="2" id="KW-0012">Acyltransferase</keyword>
<dbReference type="PANTHER" id="PTHR43877">
    <property type="entry name" value="AMINOALKYLPHOSPHONATE N-ACETYLTRANSFERASE-RELATED-RELATED"/>
    <property type="match status" value="1"/>
</dbReference>
<dbReference type="SUPFAM" id="SSF55729">
    <property type="entry name" value="Acyl-CoA N-acyltransferases (Nat)"/>
    <property type="match status" value="1"/>
</dbReference>
<dbReference type="InterPro" id="IPR016181">
    <property type="entry name" value="Acyl_CoA_acyltransferase"/>
</dbReference>
<sequence length="150" mass="17269">METILRTDSTHPGFRALVTLLDKDLQIRDGEDHSFYAQFNKIDKIKHVVVAYKDDVPVGCGAIREYQTGVTEVKRMFVKPEFRGQGIARQVLTELEKWARELNYTACILETGKKQPEAIRLYQKAGYTIIPNYGQYKHVDNSVCMQKDLN</sequence>
<dbReference type="RefSeq" id="WP_250431777.1">
    <property type="nucleotide sequence ID" value="NZ_JALPRR010000004.1"/>
</dbReference>
<dbReference type="PANTHER" id="PTHR43877:SF2">
    <property type="entry name" value="AMINOALKYLPHOSPHONATE N-ACETYLTRANSFERASE-RELATED"/>
    <property type="match status" value="1"/>
</dbReference>
<keyword evidence="5" id="KW-1185">Reference proteome</keyword>
<organism evidence="4 5">
    <name type="scientific">Pontibacter ruber</name>
    <dbReference type="NCBI Taxonomy" id="1343895"/>
    <lineage>
        <taxon>Bacteria</taxon>
        <taxon>Pseudomonadati</taxon>
        <taxon>Bacteroidota</taxon>
        <taxon>Cytophagia</taxon>
        <taxon>Cytophagales</taxon>
        <taxon>Hymenobacteraceae</taxon>
        <taxon>Pontibacter</taxon>
    </lineage>
</organism>
<proteinExistence type="predicted"/>
<gene>
    <name evidence="4" type="ORF">ACFSKP_18660</name>
</gene>
<dbReference type="EMBL" id="JBHUIM010000003">
    <property type="protein sequence ID" value="MFD2248296.1"/>
    <property type="molecule type" value="Genomic_DNA"/>
</dbReference>